<dbReference type="EMBL" id="SRLD01000065">
    <property type="protein sequence ID" value="TGE12616.1"/>
    <property type="molecule type" value="Genomic_DNA"/>
</dbReference>
<reference evidence="1 2" key="1">
    <citation type="submission" date="2019-04" db="EMBL/GenBank/DDBJ databases">
        <authorList>
            <person name="Feng G."/>
            <person name="Zhang J."/>
            <person name="Zhu H."/>
        </authorList>
    </citation>
    <scope>NUCLEOTIDE SEQUENCE [LARGE SCALE GENOMIC DNA]</scope>
    <source>
        <strain evidence="1 2">JCM 17223</strain>
    </source>
</reference>
<name>A0A4Z0PEM3_9BACT</name>
<dbReference type="InterPro" id="IPR032710">
    <property type="entry name" value="NTF2-like_dom_sf"/>
</dbReference>
<dbReference type="AlphaFoldDB" id="A0A4Z0PEM3"/>
<proteinExistence type="predicted"/>
<gene>
    <name evidence="1" type="ORF">E5J99_20090</name>
</gene>
<sequence>MHEHLAVIHTYIQLSEALATDPAAYAAVLHPEVIQTEYPNILYKTLQQRTFSDIIDNLRIGRELLHDPQFAVHSTRVCADGSILIEGRWEATITSEIGPLVRGQRLAAQLCLIFELKDGKIFRQRRYPCFDAF</sequence>
<evidence type="ECO:0000313" key="1">
    <source>
        <dbReference type="EMBL" id="TGE12616.1"/>
    </source>
</evidence>
<dbReference type="OrthoDB" id="3475938at2"/>
<evidence type="ECO:0000313" key="2">
    <source>
        <dbReference type="Proteomes" id="UP000297739"/>
    </source>
</evidence>
<dbReference type="SUPFAM" id="SSF54427">
    <property type="entry name" value="NTF2-like"/>
    <property type="match status" value="1"/>
</dbReference>
<accession>A0A4Z0PEM3</accession>
<organism evidence="1 2">
    <name type="scientific">Hymenobacter elongatus</name>
    <dbReference type="NCBI Taxonomy" id="877208"/>
    <lineage>
        <taxon>Bacteria</taxon>
        <taxon>Pseudomonadati</taxon>
        <taxon>Bacteroidota</taxon>
        <taxon>Cytophagia</taxon>
        <taxon>Cytophagales</taxon>
        <taxon>Hymenobacteraceae</taxon>
        <taxon>Hymenobacter</taxon>
    </lineage>
</organism>
<protein>
    <submittedName>
        <fullName evidence="1">Nuclear transport factor 2 family protein</fullName>
    </submittedName>
</protein>
<comment type="caution">
    <text evidence="1">The sequence shown here is derived from an EMBL/GenBank/DDBJ whole genome shotgun (WGS) entry which is preliminary data.</text>
</comment>
<dbReference type="RefSeq" id="WP_135499601.1">
    <property type="nucleotide sequence ID" value="NZ_SRLD01000065.1"/>
</dbReference>
<keyword evidence="2" id="KW-1185">Reference proteome</keyword>
<dbReference type="Proteomes" id="UP000297739">
    <property type="component" value="Unassembled WGS sequence"/>
</dbReference>
<dbReference type="Gene3D" id="3.10.450.50">
    <property type="match status" value="1"/>
</dbReference>